<feature type="domain" description="2-C-methyl-D-erythritol 2,4-cyclodiphosphate synthase" evidence="15">
    <location>
        <begin position="247"/>
        <end position="399"/>
    </location>
</feature>
<evidence type="ECO:0000256" key="10">
    <source>
        <dbReference type="ARBA" id="ARBA00022723"/>
    </source>
</evidence>
<evidence type="ECO:0000256" key="13">
    <source>
        <dbReference type="ARBA" id="ARBA00023268"/>
    </source>
</evidence>
<dbReference type="EC" id="2.7.7.60" evidence="14"/>
<dbReference type="PROSITE" id="PS01295">
    <property type="entry name" value="ISPD"/>
    <property type="match status" value="1"/>
</dbReference>
<feature type="binding site" evidence="14">
    <location>
        <position position="253"/>
    </location>
    <ligand>
        <name>a divalent metal cation</name>
        <dbReference type="ChEBI" id="CHEBI:60240"/>
    </ligand>
</feature>
<feature type="region of interest" description="2-C-methyl-D-erythritol 2,4-cyclodiphosphate synthase" evidence="14">
    <location>
        <begin position="247"/>
        <end position="405"/>
    </location>
</feature>
<dbReference type="HAMAP" id="MF_00108">
    <property type="entry name" value="IspD"/>
    <property type="match status" value="1"/>
</dbReference>
<feature type="binding site" evidence="14">
    <location>
        <position position="384"/>
    </location>
    <ligand>
        <name>4-CDP-2-C-methyl-D-erythritol 2-phosphate</name>
        <dbReference type="ChEBI" id="CHEBI:57919"/>
    </ligand>
</feature>
<feature type="site" description="Positions MEP for the nucleophilic attack" evidence="14">
    <location>
        <position position="158"/>
    </location>
</feature>
<comment type="catalytic activity">
    <reaction evidence="2 14">
        <text>2-C-methyl-D-erythritol 4-phosphate + CTP + H(+) = 4-CDP-2-C-methyl-D-erythritol + diphosphate</text>
        <dbReference type="Rhea" id="RHEA:13429"/>
        <dbReference type="ChEBI" id="CHEBI:15378"/>
        <dbReference type="ChEBI" id="CHEBI:33019"/>
        <dbReference type="ChEBI" id="CHEBI:37563"/>
        <dbReference type="ChEBI" id="CHEBI:57823"/>
        <dbReference type="ChEBI" id="CHEBI:58262"/>
        <dbReference type="EC" id="2.7.7.60"/>
    </reaction>
</comment>
<dbReference type="CDD" id="cd00554">
    <property type="entry name" value="MECDP_synthase"/>
    <property type="match status" value="1"/>
</dbReference>
<feature type="site" description="Positions MEP for the nucleophilic attack" evidence="14">
    <location>
        <position position="212"/>
    </location>
</feature>
<dbReference type="GO" id="GO:0008685">
    <property type="term" value="F:2-C-methyl-D-erythritol 2,4-cyclodiphosphate synthase activity"/>
    <property type="evidence" value="ECO:0007669"/>
    <property type="project" value="UniProtKB-UniRule"/>
</dbReference>
<dbReference type="Pfam" id="PF02542">
    <property type="entry name" value="YgbB"/>
    <property type="match status" value="1"/>
</dbReference>
<evidence type="ECO:0000256" key="2">
    <source>
        <dbReference type="ARBA" id="ARBA00001282"/>
    </source>
</evidence>
<dbReference type="EC" id="4.6.1.12" evidence="14"/>
<dbReference type="NCBIfam" id="TIGR00151">
    <property type="entry name" value="ispF"/>
    <property type="match status" value="1"/>
</dbReference>
<evidence type="ECO:0000259" key="15">
    <source>
        <dbReference type="Pfam" id="PF02542"/>
    </source>
</evidence>
<evidence type="ECO:0000313" key="16">
    <source>
        <dbReference type="EMBL" id="PKR50713.1"/>
    </source>
</evidence>
<keyword evidence="9 14" id="KW-0548">Nucleotidyltransferase</keyword>
<comment type="function">
    <text evidence="14">Bifunctional enzyme that catalyzes the formation of 4-diphosphocytidyl-2-C-methyl-D-erythritol from CTP and 2-C-methyl-D-erythritol 4-phosphate (MEP) (IspD), and catalyzes the conversion of 4-diphosphocytidyl-2-C-methyl-D-erythritol 2-phosphate (CDP-ME2P) to 2-C-methyl-D-erythritol 2,4-cyclodiphosphate (ME-CPP) with a corresponding release of cytidine 5-monophosphate (CMP) (IspF).</text>
</comment>
<comment type="catalytic activity">
    <reaction evidence="1 14">
        <text>4-CDP-2-C-methyl-D-erythritol 2-phosphate = 2-C-methyl-D-erythritol 2,4-cyclic diphosphate + CMP</text>
        <dbReference type="Rhea" id="RHEA:23864"/>
        <dbReference type="ChEBI" id="CHEBI:57919"/>
        <dbReference type="ChEBI" id="CHEBI:58483"/>
        <dbReference type="ChEBI" id="CHEBI:60377"/>
        <dbReference type="EC" id="4.6.1.12"/>
    </reaction>
</comment>
<name>A0A2N3KJR2_9PROT</name>
<dbReference type="FunFam" id="3.90.550.10:FF:000003">
    <property type="entry name" value="2-C-methyl-D-erythritol 4-phosphate cytidylyltransferase"/>
    <property type="match status" value="1"/>
</dbReference>
<feature type="binding site" evidence="14">
    <location>
        <begin position="253"/>
        <end position="255"/>
    </location>
    <ligand>
        <name>4-CDP-2-C-methyl-D-erythritol 2-phosphate</name>
        <dbReference type="ChEBI" id="CHEBI:57919"/>
    </ligand>
</feature>
<dbReference type="PROSITE" id="PS01350">
    <property type="entry name" value="ISPF"/>
    <property type="match status" value="1"/>
</dbReference>
<dbReference type="UniPathway" id="UPA00056">
    <property type="reaction ID" value="UER00093"/>
</dbReference>
<dbReference type="NCBIfam" id="TIGR00453">
    <property type="entry name" value="ispD"/>
    <property type="match status" value="1"/>
</dbReference>
<feature type="site" description="Transition state stabilizer" evidence="14">
    <location>
        <position position="24"/>
    </location>
</feature>
<evidence type="ECO:0000256" key="12">
    <source>
        <dbReference type="ARBA" id="ARBA00023239"/>
    </source>
</evidence>
<dbReference type="RefSeq" id="WP_101269773.1">
    <property type="nucleotide sequence ID" value="NZ_NWTK01000015.1"/>
</dbReference>
<dbReference type="Gene3D" id="3.90.550.10">
    <property type="entry name" value="Spore Coat Polysaccharide Biosynthesis Protein SpsA, Chain A"/>
    <property type="match status" value="1"/>
</dbReference>
<comment type="pathway">
    <text evidence="4 14">Isoprenoid biosynthesis; isopentenyl diphosphate biosynthesis via DXP pathway; isopentenyl diphosphate from 1-deoxy-D-xylulose 5-phosphate: step 4/6.</text>
</comment>
<feature type="region of interest" description="2-C-methyl-D-erythritol 4-phosphate cytidylyltransferase" evidence="14">
    <location>
        <begin position="1"/>
        <end position="247"/>
    </location>
</feature>
<evidence type="ECO:0000256" key="5">
    <source>
        <dbReference type="ARBA" id="ARBA00004787"/>
    </source>
</evidence>
<dbReference type="PANTHER" id="PTHR43181">
    <property type="entry name" value="2-C-METHYL-D-ERYTHRITOL 2,4-CYCLODIPHOSPHATE SYNTHASE, CHLOROPLASTIC"/>
    <property type="match status" value="1"/>
</dbReference>
<dbReference type="HAMAP" id="MF_01520">
    <property type="entry name" value="IspDF"/>
    <property type="match status" value="1"/>
</dbReference>
<evidence type="ECO:0000256" key="8">
    <source>
        <dbReference type="ARBA" id="ARBA00022679"/>
    </source>
</evidence>
<dbReference type="NCBIfam" id="NF006899">
    <property type="entry name" value="PRK09382.1"/>
    <property type="match status" value="1"/>
</dbReference>
<dbReference type="HAMAP" id="MF_00107">
    <property type="entry name" value="IspF"/>
    <property type="match status" value="1"/>
</dbReference>
<dbReference type="OrthoDB" id="9804336at2"/>
<evidence type="ECO:0000256" key="6">
    <source>
        <dbReference type="ARBA" id="ARBA00008480"/>
    </source>
</evidence>
<evidence type="ECO:0000256" key="4">
    <source>
        <dbReference type="ARBA" id="ARBA00004709"/>
    </source>
</evidence>
<feature type="binding site" evidence="14">
    <location>
        <position position="287"/>
    </location>
    <ligand>
        <name>a divalent metal cation</name>
        <dbReference type="ChEBI" id="CHEBI:60240"/>
    </ligand>
</feature>
<comment type="caution">
    <text evidence="16">The sequence shown here is derived from an EMBL/GenBank/DDBJ whole genome shotgun (WGS) entry which is preliminary data.</text>
</comment>
<feature type="binding site" evidence="14">
    <location>
        <begin position="301"/>
        <end position="303"/>
    </location>
    <ligand>
        <name>4-CDP-2-C-methyl-D-erythritol 2-phosphate</name>
        <dbReference type="ChEBI" id="CHEBI:57919"/>
    </ligand>
</feature>
<dbReference type="GO" id="GO:0016114">
    <property type="term" value="P:terpenoid biosynthetic process"/>
    <property type="evidence" value="ECO:0007669"/>
    <property type="project" value="InterPro"/>
</dbReference>
<feature type="binding site" evidence="14">
    <location>
        <begin position="377"/>
        <end position="380"/>
    </location>
    <ligand>
        <name>4-CDP-2-C-methyl-D-erythritol 2-phosphate</name>
        <dbReference type="ChEBI" id="CHEBI:57919"/>
    </ligand>
</feature>
<dbReference type="InterPro" id="IPR029044">
    <property type="entry name" value="Nucleotide-diphossugar_trans"/>
</dbReference>
<dbReference type="InterPro" id="IPR026596">
    <property type="entry name" value="IspD/F"/>
</dbReference>
<sequence length="405" mass="43948">MNKKISVVIVAAGSGSRFGDPLPKQYHHIGDKTLLRHCVEAFMQLCPPNHIQIVHNPAHQHHLDLAIGDLVESGTLRPSVAGGATRQQSVLNGLRALQDASPDYVLIHDAARPGIDHDVIFRVLDALDEYKGAIPGIAVHDTIKQCDDDKAILRTIARDTLMRAQTPQGFDFQTILQAHTKFEGQEMTDDASLLEQMGIAVKCVAGSERNDKITRRDDLARLGEHFSDQQTSKNSRKDETMIAEEYRTGTGFDVHRFAPGDACMLCGVSVPHKARLEGHSDADVGLHALTDAILGAIAVGDIGQHFPPSDPQWKGAASDQFLKHAADLVAQRDGRIVNVDVTLICERPKIGPHTTAMRQAIADILAIDIDRVNVKATTSERLGFTGREEGIAAQAAASIALPRKA</sequence>
<dbReference type="InterPro" id="IPR001228">
    <property type="entry name" value="IspD"/>
</dbReference>
<comment type="similarity">
    <text evidence="7">Belongs to the IspD/TarI cytidylyltransferase family. IspD subfamily.</text>
</comment>
<feature type="site" description="Transition state stabilizer" evidence="14">
    <location>
        <position position="378"/>
    </location>
</feature>
<dbReference type="InterPro" id="IPR036571">
    <property type="entry name" value="MECDP_synthase_sf"/>
</dbReference>
<dbReference type="AlphaFoldDB" id="A0A2N3KJR2"/>
<evidence type="ECO:0000256" key="3">
    <source>
        <dbReference type="ARBA" id="ARBA00001968"/>
    </source>
</evidence>
<dbReference type="GO" id="GO:0046872">
    <property type="term" value="F:metal ion binding"/>
    <property type="evidence" value="ECO:0007669"/>
    <property type="project" value="UniProtKB-KW"/>
</dbReference>
<protein>
    <recommendedName>
        <fullName evidence="14">Bifunctional enzyme IspD/IspF</fullName>
    </recommendedName>
    <domain>
        <recommendedName>
            <fullName evidence="14">2-C-methyl-D-erythritol 4-phosphate cytidylyltransferase</fullName>
            <ecNumber evidence="14">2.7.7.60</ecNumber>
        </recommendedName>
        <alternativeName>
            <fullName evidence="14">4-diphosphocytidyl-2C-methyl-D-erythritol synthase</fullName>
        </alternativeName>
        <alternativeName>
            <fullName evidence="14">MEP cytidylyltransferase</fullName>
            <shortName evidence="14">MCT</shortName>
        </alternativeName>
    </domain>
    <domain>
        <recommendedName>
            <fullName evidence="14">2-C-methyl-D-erythritol 2,4-cyclodiphosphate synthase</fullName>
            <shortName evidence="14">MECDP-synthase</shortName>
            <shortName evidence="14">MECPP-synthase</shortName>
            <shortName evidence="14">MECPS</shortName>
            <ecNumber evidence="14">4.6.1.12</ecNumber>
        </recommendedName>
    </domain>
</protein>
<dbReference type="Pfam" id="PF01128">
    <property type="entry name" value="IspD"/>
    <property type="match status" value="1"/>
</dbReference>
<feature type="site" description="Transition state stabilizer" evidence="14">
    <location>
        <position position="17"/>
    </location>
</feature>
<dbReference type="CDD" id="cd02516">
    <property type="entry name" value="CDP-ME_synthetase"/>
    <property type="match status" value="1"/>
</dbReference>
<dbReference type="EMBL" id="NWTK01000015">
    <property type="protein sequence ID" value="PKR50713.1"/>
    <property type="molecule type" value="Genomic_DNA"/>
</dbReference>
<reference evidence="16 17" key="1">
    <citation type="submission" date="2017-09" db="EMBL/GenBank/DDBJ databases">
        <title>Biodiversity and function of Thalassospira species in the particle-attached aromatic-hydrocarbon-degrading consortia from the surface seawater of the South China Sea.</title>
        <authorList>
            <person name="Dong C."/>
            <person name="Liu R."/>
            <person name="Shao Z."/>
        </authorList>
    </citation>
    <scope>NUCLEOTIDE SEQUENCE [LARGE SCALE GENOMIC DNA]</scope>
    <source>
        <strain evidence="16 17">CSC1P2</strain>
    </source>
</reference>
<feature type="binding site" evidence="14">
    <location>
        <position position="255"/>
    </location>
    <ligand>
        <name>a divalent metal cation</name>
        <dbReference type="ChEBI" id="CHEBI:60240"/>
    </ligand>
</feature>
<comment type="pathway">
    <text evidence="5 14">Isoprenoid biosynthesis; isopentenyl diphosphate biosynthesis via DXP pathway; isopentenyl diphosphate from 1-deoxy-D-xylulose 5-phosphate: step 2/6.</text>
</comment>
<dbReference type="GO" id="GO:0050518">
    <property type="term" value="F:2-C-methyl-D-erythritol 4-phosphate cytidylyltransferase activity"/>
    <property type="evidence" value="ECO:0007669"/>
    <property type="project" value="UniProtKB-UniRule"/>
</dbReference>
<keyword evidence="11 14" id="KW-0414">Isoprene biosynthesis</keyword>
<evidence type="ECO:0000256" key="9">
    <source>
        <dbReference type="ARBA" id="ARBA00022695"/>
    </source>
</evidence>
<dbReference type="InterPro" id="IPR034683">
    <property type="entry name" value="IspD/TarI"/>
</dbReference>
<dbReference type="SUPFAM" id="SSF69765">
    <property type="entry name" value="IpsF-like"/>
    <property type="match status" value="1"/>
</dbReference>
<evidence type="ECO:0000313" key="17">
    <source>
        <dbReference type="Proteomes" id="UP000233597"/>
    </source>
</evidence>
<dbReference type="SUPFAM" id="SSF53448">
    <property type="entry name" value="Nucleotide-diphospho-sugar transferases"/>
    <property type="match status" value="1"/>
</dbReference>
<dbReference type="InterPro" id="IPR003526">
    <property type="entry name" value="MECDP_synthase"/>
</dbReference>
<evidence type="ECO:0000256" key="14">
    <source>
        <dbReference type="HAMAP-Rule" id="MF_01520"/>
    </source>
</evidence>
<dbReference type="GO" id="GO:0019288">
    <property type="term" value="P:isopentenyl diphosphate biosynthetic process, methylerythritol 4-phosphate pathway"/>
    <property type="evidence" value="ECO:0007669"/>
    <property type="project" value="UniProtKB-UniRule"/>
</dbReference>
<comment type="caution">
    <text evidence="14">Lacks conserved residue(s) required for the propagation of feature annotation.</text>
</comment>
<evidence type="ECO:0000256" key="1">
    <source>
        <dbReference type="ARBA" id="ARBA00000200"/>
    </source>
</evidence>
<dbReference type="PANTHER" id="PTHR43181:SF1">
    <property type="entry name" value="2-C-METHYL-D-ERYTHRITOL 2,4-CYCLODIPHOSPHATE SYNTHASE, CHLOROPLASTIC"/>
    <property type="match status" value="1"/>
</dbReference>
<comment type="cofactor">
    <cofactor evidence="3 14">
        <name>a divalent metal cation</name>
        <dbReference type="ChEBI" id="CHEBI:60240"/>
    </cofactor>
</comment>
<evidence type="ECO:0000256" key="7">
    <source>
        <dbReference type="ARBA" id="ARBA00009789"/>
    </source>
</evidence>
<comment type="similarity">
    <text evidence="14">In the C-terminal section; belongs to the IspF family.</text>
</comment>
<feature type="site" description="Transition state stabilizer" evidence="14">
    <location>
        <position position="279"/>
    </location>
</feature>
<keyword evidence="12 14" id="KW-0456">Lyase</keyword>
<gene>
    <name evidence="14 16" type="primary">ispDF</name>
    <name evidence="16" type="ORF">COO20_19935</name>
</gene>
<feature type="binding site" evidence="14">
    <location>
        <position position="387"/>
    </location>
    <ligand>
        <name>4-CDP-2-C-methyl-D-erythritol 2-phosphate</name>
        <dbReference type="ChEBI" id="CHEBI:57919"/>
    </ligand>
</feature>
<comment type="similarity">
    <text evidence="14">In the N-terminal section; belongs to the IspD/TarI cytidylyltransferase family. IspD subfamily.</text>
</comment>
<dbReference type="Proteomes" id="UP000233597">
    <property type="component" value="Unassembled WGS sequence"/>
</dbReference>
<organism evidence="16 17">
    <name type="scientific">Thalassospira marina</name>
    <dbReference type="NCBI Taxonomy" id="2048283"/>
    <lineage>
        <taxon>Bacteria</taxon>
        <taxon>Pseudomonadati</taxon>
        <taxon>Pseudomonadota</taxon>
        <taxon>Alphaproteobacteria</taxon>
        <taxon>Rhodospirillales</taxon>
        <taxon>Thalassospiraceae</taxon>
        <taxon>Thalassospira</taxon>
    </lineage>
</organism>
<dbReference type="InterPro" id="IPR018294">
    <property type="entry name" value="ISPD_synthase_CS"/>
</dbReference>
<comment type="similarity">
    <text evidence="6">Belongs to the IspF family.</text>
</comment>
<dbReference type="Gene3D" id="3.30.1330.50">
    <property type="entry name" value="2-C-methyl-D-erythritol 2,4-cyclodiphosphate synthase"/>
    <property type="match status" value="1"/>
</dbReference>
<keyword evidence="10 14" id="KW-0479">Metal-binding</keyword>
<evidence type="ECO:0000256" key="11">
    <source>
        <dbReference type="ARBA" id="ARBA00023229"/>
    </source>
</evidence>
<dbReference type="InterPro" id="IPR020555">
    <property type="entry name" value="MECDP_synthase_CS"/>
</dbReference>
<proteinExistence type="inferred from homology"/>
<keyword evidence="8 14" id="KW-0808">Transferase</keyword>
<keyword evidence="13 14" id="KW-0511">Multifunctional enzyme</keyword>
<feature type="binding site" evidence="14">
    <location>
        <begin position="279"/>
        <end position="280"/>
    </location>
    <ligand>
        <name>4-CDP-2-C-methyl-D-erythritol 2-phosphate</name>
        <dbReference type="ChEBI" id="CHEBI:57919"/>
    </ligand>
</feature>
<accession>A0A2N3KJR2</accession>